<keyword evidence="3" id="KW-1185">Reference proteome</keyword>
<organism evidence="2 3">
    <name type="scientific">Petrolisthes cinctipes</name>
    <name type="common">Flat porcelain crab</name>
    <dbReference type="NCBI Taxonomy" id="88211"/>
    <lineage>
        <taxon>Eukaryota</taxon>
        <taxon>Metazoa</taxon>
        <taxon>Ecdysozoa</taxon>
        <taxon>Arthropoda</taxon>
        <taxon>Crustacea</taxon>
        <taxon>Multicrustacea</taxon>
        <taxon>Malacostraca</taxon>
        <taxon>Eumalacostraca</taxon>
        <taxon>Eucarida</taxon>
        <taxon>Decapoda</taxon>
        <taxon>Pleocyemata</taxon>
        <taxon>Anomura</taxon>
        <taxon>Galatheoidea</taxon>
        <taxon>Porcellanidae</taxon>
        <taxon>Petrolisthes</taxon>
    </lineage>
</organism>
<dbReference type="Proteomes" id="UP001286313">
    <property type="component" value="Unassembled WGS sequence"/>
</dbReference>
<dbReference type="AlphaFoldDB" id="A0AAE1FPI3"/>
<name>A0AAE1FPI3_PETCI</name>
<evidence type="ECO:0000313" key="2">
    <source>
        <dbReference type="EMBL" id="KAK3876902.1"/>
    </source>
</evidence>
<feature type="region of interest" description="Disordered" evidence="1">
    <location>
        <begin position="52"/>
        <end position="85"/>
    </location>
</feature>
<evidence type="ECO:0000256" key="1">
    <source>
        <dbReference type="SAM" id="MobiDB-lite"/>
    </source>
</evidence>
<gene>
    <name evidence="2" type="ORF">Pcinc_018348</name>
</gene>
<evidence type="ECO:0000313" key="3">
    <source>
        <dbReference type="Proteomes" id="UP001286313"/>
    </source>
</evidence>
<comment type="caution">
    <text evidence="2">The sequence shown here is derived from an EMBL/GenBank/DDBJ whole genome shotgun (WGS) entry which is preliminary data.</text>
</comment>
<protein>
    <submittedName>
        <fullName evidence="2">Uncharacterized protein</fullName>
    </submittedName>
</protein>
<proteinExistence type="predicted"/>
<reference evidence="2" key="1">
    <citation type="submission" date="2023-10" db="EMBL/GenBank/DDBJ databases">
        <title>Genome assemblies of two species of porcelain crab, Petrolisthes cinctipes and Petrolisthes manimaculis (Anomura: Porcellanidae).</title>
        <authorList>
            <person name="Angst P."/>
        </authorList>
    </citation>
    <scope>NUCLEOTIDE SEQUENCE</scope>
    <source>
        <strain evidence="2">PB745_01</strain>
        <tissue evidence="2">Gill</tissue>
    </source>
</reference>
<dbReference type="EMBL" id="JAWQEG010001758">
    <property type="protein sequence ID" value="KAK3876902.1"/>
    <property type="molecule type" value="Genomic_DNA"/>
</dbReference>
<accession>A0AAE1FPI3</accession>
<sequence length="100" mass="10390">MVDDGDMATSLRLHSVMLILCKYGIRLAGCEGVPEGRVCVLPKSIQVRGSSFPGDAPTRLTVKEKGSPAGLTTTSASEVEAGEDDKFRGTGTSYLALAGS</sequence>